<feature type="transmembrane region" description="Helical" evidence="12">
    <location>
        <begin position="270"/>
        <end position="291"/>
    </location>
</feature>
<comment type="pathway">
    <text evidence="11">Porphyrin-containing compound metabolism.</text>
</comment>
<evidence type="ECO:0000256" key="4">
    <source>
        <dbReference type="ARBA" id="ARBA00022723"/>
    </source>
</evidence>
<evidence type="ECO:0000256" key="12">
    <source>
        <dbReference type="SAM" id="Phobius"/>
    </source>
</evidence>
<evidence type="ECO:0000256" key="11">
    <source>
        <dbReference type="ARBA" id="ARBA00023444"/>
    </source>
</evidence>
<evidence type="ECO:0000313" key="14">
    <source>
        <dbReference type="Proteomes" id="UP000199518"/>
    </source>
</evidence>
<reference evidence="14" key="1">
    <citation type="submission" date="2016-10" db="EMBL/GenBank/DDBJ databases">
        <authorList>
            <person name="Varghese N."/>
            <person name="Submissions S."/>
        </authorList>
    </citation>
    <scope>NUCLEOTIDE SEQUENCE [LARGE SCALE GENOMIC DNA]</scope>
    <source>
        <strain evidence="14">DSM 26348</strain>
    </source>
</reference>
<dbReference type="GO" id="GO:0016491">
    <property type="term" value="F:oxidoreductase activity"/>
    <property type="evidence" value="ECO:0007669"/>
    <property type="project" value="UniProtKB-KW"/>
</dbReference>
<evidence type="ECO:0000256" key="1">
    <source>
        <dbReference type="ARBA" id="ARBA00004141"/>
    </source>
</evidence>
<dbReference type="Proteomes" id="UP000199518">
    <property type="component" value="Unassembled WGS sequence"/>
</dbReference>
<sequence length="324" mass="35132">MTNDKSPHLLNRISKVEVLLALVTLTFGALTTSKNAGMAFADWPTSDGYLMVTYPWLRDFSVNWDKFLEHGHRLAGMVIGMWSILLVVMAFRLESRVWVKRLAVGILLGVICQGLLGGFRVQLNDRGLAMLHGIFAAIVFSLMGTMVAVTSPQWRNAGEWRTIRSLTTVKRLSVAIVILVLMQYILGSLVRHQGTSLHEHLGLGLLVMLVIAANAVAAARLGPGWLRRSAFTLLGITVLQVAFGLLTWVVKFGLPAVGYVAIADSTQQLLVRTVHMVWGTVTLLAAVVNMLKVYRVAAVSAVAVRADADVPSPASTLIASGGRP</sequence>
<evidence type="ECO:0000256" key="3">
    <source>
        <dbReference type="ARBA" id="ARBA00022692"/>
    </source>
</evidence>
<evidence type="ECO:0000256" key="9">
    <source>
        <dbReference type="ARBA" id="ARBA00023136"/>
    </source>
</evidence>
<protein>
    <submittedName>
        <fullName evidence="13">Cytochrome c oxidase assembly protein subunit 15</fullName>
    </submittedName>
</protein>
<evidence type="ECO:0000256" key="8">
    <source>
        <dbReference type="ARBA" id="ARBA00023133"/>
    </source>
</evidence>
<evidence type="ECO:0000313" key="13">
    <source>
        <dbReference type="EMBL" id="SFH79545.1"/>
    </source>
</evidence>
<feature type="transmembrane region" description="Helical" evidence="12">
    <location>
        <begin position="172"/>
        <end position="189"/>
    </location>
</feature>
<keyword evidence="9 12" id="KW-0472">Membrane</keyword>
<dbReference type="OrthoDB" id="128939at2"/>
<evidence type="ECO:0000256" key="10">
    <source>
        <dbReference type="ARBA" id="ARBA00023157"/>
    </source>
</evidence>
<dbReference type="EMBL" id="FOQD01000003">
    <property type="protein sequence ID" value="SFH79545.1"/>
    <property type="molecule type" value="Genomic_DNA"/>
</dbReference>
<dbReference type="GO" id="GO:0016020">
    <property type="term" value="C:membrane"/>
    <property type="evidence" value="ECO:0007669"/>
    <property type="project" value="UniProtKB-SubCell"/>
</dbReference>
<evidence type="ECO:0000256" key="7">
    <source>
        <dbReference type="ARBA" id="ARBA00023004"/>
    </source>
</evidence>
<dbReference type="Pfam" id="PF02628">
    <property type="entry name" value="COX15-CtaA"/>
    <property type="match status" value="1"/>
</dbReference>
<keyword evidence="14" id="KW-1185">Reference proteome</keyword>
<keyword evidence="6" id="KW-0560">Oxidoreductase</keyword>
<dbReference type="InterPro" id="IPR050450">
    <property type="entry name" value="COX15/CtaA_HemeA_synthase"/>
</dbReference>
<dbReference type="STRING" id="1576369.SAMN05421753_10317"/>
<dbReference type="AlphaFoldDB" id="A0A1I3CYI2"/>
<accession>A0A1I3CYI2</accession>
<keyword evidence="8" id="KW-0350">Heme biosynthesis</keyword>
<evidence type="ECO:0000256" key="2">
    <source>
        <dbReference type="ARBA" id="ARBA00022475"/>
    </source>
</evidence>
<dbReference type="GO" id="GO:0046872">
    <property type="term" value="F:metal ion binding"/>
    <property type="evidence" value="ECO:0007669"/>
    <property type="project" value="UniProtKB-KW"/>
</dbReference>
<keyword evidence="7" id="KW-0408">Iron</keyword>
<feature type="transmembrane region" description="Helical" evidence="12">
    <location>
        <begin position="231"/>
        <end position="250"/>
    </location>
</feature>
<feature type="transmembrane region" description="Helical" evidence="12">
    <location>
        <begin position="201"/>
        <end position="219"/>
    </location>
</feature>
<keyword evidence="3 12" id="KW-0812">Transmembrane</keyword>
<keyword evidence="10" id="KW-1015">Disulfide bond</keyword>
<feature type="transmembrane region" description="Helical" evidence="12">
    <location>
        <begin position="74"/>
        <end position="91"/>
    </location>
</feature>
<gene>
    <name evidence="13" type="ORF">SAMN05421753_10317</name>
</gene>
<feature type="transmembrane region" description="Helical" evidence="12">
    <location>
        <begin position="103"/>
        <end position="123"/>
    </location>
</feature>
<proteinExistence type="predicted"/>
<dbReference type="PANTHER" id="PTHR35457">
    <property type="entry name" value="HEME A SYNTHASE"/>
    <property type="match status" value="1"/>
</dbReference>
<keyword evidence="5 12" id="KW-1133">Transmembrane helix</keyword>
<keyword evidence="2" id="KW-1003">Cell membrane</keyword>
<dbReference type="InterPro" id="IPR003780">
    <property type="entry name" value="COX15/CtaA_fam"/>
</dbReference>
<evidence type="ECO:0000256" key="6">
    <source>
        <dbReference type="ARBA" id="ARBA00023002"/>
    </source>
</evidence>
<dbReference type="PANTHER" id="PTHR35457:SF1">
    <property type="entry name" value="HEME A SYNTHASE"/>
    <property type="match status" value="1"/>
</dbReference>
<dbReference type="GO" id="GO:0006784">
    <property type="term" value="P:heme A biosynthetic process"/>
    <property type="evidence" value="ECO:0007669"/>
    <property type="project" value="InterPro"/>
</dbReference>
<organism evidence="13 14">
    <name type="scientific">Planctomicrobium piriforme</name>
    <dbReference type="NCBI Taxonomy" id="1576369"/>
    <lineage>
        <taxon>Bacteria</taxon>
        <taxon>Pseudomonadati</taxon>
        <taxon>Planctomycetota</taxon>
        <taxon>Planctomycetia</taxon>
        <taxon>Planctomycetales</taxon>
        <taxon>Planctomycetaceae</taxon>
        <taxon>Planctomicrobium</taxon>
    </lineage>
</organism>
<feature type="transmembrane region" description="Helical" evidence="12">
    <location>
        <begin position="129"/>
        <end position="151"/>
    </location>
</feature>
<evidence type="ECO:0000256" key="5">
    <source>
        <dbReference type="ARBA" id="ARBA00022989"/>
    </source>
</evidence>
<name>A0A1I3CYI2_9PLAN</name>
<keyword evidence="4" id="KW-0479">Metal-binding</keyword>
<dbReference type="RefSeq" id="WP_092048055.1">
    <property type="nucleotide sequence ID" value="NZ_FOQD01000003.1"/>
</dbReference>
<comment type="subcellular location">
    <subcellularLocation>
        <location evidence="1">Membrane</location>
        <topology evidence="1">Multi-pass membrane protein</topology>
    </subcellularLocation>
</comment>